<organism evidence="6 7">
    <name type="scientific">Actinacidiphila oryziradicis</name>
    <dbReference type="NCBI Taxonomy" id="2571141"/>
    <lineage>
        <taxon>Bacteria</taxon>
        <taxon>Bacillati</taxon>
        <taxon>Actinomycetota</taxon>
        <taxon>Actinomycetes</taxon>
        <taxon>Kitasatosporales</taxon>
        <taxon>Streptomycetaceae</taxon>
        <taxon>Actinacidiphila</taxon>
    </lineage>
</organism>
<dbReference type="InterPro" id="IPR027381">
    <property type="entry name" value="LytR/CpsA/Psr_C"/>
</dbReference>
<protein>
    <submittedName>
        <fullName evidence="6">LytR family transcriptional regulator</fullName>
    </submittedName>
</protein>
<sequence>MVLGAGRGGALHRQAQAVPVTGGVHVNDANPRWQYAEGGPDRQGQDPYAQDPDQQDSYPQDPQAQQQGDYGYDPYAEPQQYPQQYGQQEQQYPQYQQQGYAEPYYPDQPQQQQEYQQQEYQQYPGFIPQQPQYAAQQPYYEEPPAAPEPESRRQPPHPEAQRSGGGRDGDEGFAFVDEDDAESDEVIDWLKFSESRTERREEARRRGRSRVIALVVVMALAVVGGLGYLWQTGRLPGFGSTSTAVQTTTAQRRDVIVLHLRPVDSNQSSTALLVTNSTTKKATTVLLPNSLAVSTDDGGSTTLGASVVSGSTPTRDALDTLLGTKIAGTWRLDTPYLELLVQSLGDITVDTDATVISSKKDGAKTLVNAGKAQDLNGQAAVAYATYRGPGEAQSKQLDRFGQVMEAVLKKFPSSTDLATKTIQSLNAIIEPPLTEKDLGATLAVLAEEAKTSSYTTTTLPVQSDGTLSETATNGVVKDVLGGTVKNASSNGVPTVSVKNATGVKDMTIKAQAAVVNSGYTYVSAGTAATQALSQVTYADAAQKANATELAKTLGLSAKVVKKAAGAANADITVVIGTDYKG</sequence>
<dbReference type="Pfam" id="PF13399">
    <property type="entry name" value="LytR_C"/>
    <property type="match status" value="1"/>
</dbReference>
<reference evidence="6 7" key="1">
    <citation type="submission" date="2019-04" db="EMBL/GenBank/DDBJ databases">
        <title>Streptomyces oryziradicis sp. nov., a novel actinomycete isolated from rhizosphere soil of rice (Oryza sativa L.).</title>
        <authorList>
            <person name="Li C."/>
        </authorList>
    </citation>
    <scope>NUCLEOTIDE SEQUENCE [LARGE SCALE GENOMIC DNA]</scope>
    <source>
        <strain evidence="6 7">NEAU-C40</strain>
    </source>
</reference>
<dbReference type="InterPro" id="IPR050922">
    <property type="entry name" value="LytR/CpsA/Psr_CW_biosynth"/>
</dbReference>
<dbReference type="Pfam" id="PF03816">
    <property type="entry name" value="LytR_cpsA_psr"/>
    <property type="match status" value="1"/>
</dbReference>
<comment type="caution">
    <text evidence="6">The sequence shown here is derived from an EMBL/GenBank/DDBJ whole genome shotgun (WGS) entry which is preliminary data.</text>
</comment>
<feature type="domain" description="LytR/CpsA/Psr regulator C-terminal" evidence="5">
    <location>
        <begin position="494"/>
        <end position="579"/>
    </location>
</feature>
<evidence type="ECO:0000313" key="6">
    <source>
        <dbReference type="EMBL" id="TKA13221.1"/>
    </source>
</evidence>
<dbReference type="InterPro" id="IPR004474">
    <property type="entry name" value="LytR_CpsA_psr"/>
</dbReference>
<keyword evidence="3" id="KW-1133">Transmembrane helix</keyword>
<feature type="region of interest" description="Disordered" evidence="2">
    <location>
        <begin position="135"/>
        <end position="180"/>
    </location>
</feature>
<comment type="similarity">
    <text evidence="1">Belongs to the LytR/CpsA/Psr (LCP) family.</text>
</comment>
<feature type="transmembrane region" description="Helical" evidence="3">
    <location>
        <begin position="211"/>
        <end position="230"/>
    </location>
</feature>
<gene>
    <name evidence="6" type="ORF">FCI23_00315</name>
</gene>
<name>A0A4U0SWW4_9ACTN</name>
<dbReference type="Gene3D" id="3.30.70.2390">
    <property type="match status" value="1"/>
</dbReference>
<dbReference type="Proteomes" id="UP000305778">
    <property type="component" value="Unassembled WGS sequence"/>
</dbReference>
<dbReference type="EMBL" id="SUMC01000001">
    <property type="protein sequence ID" value="TKA13221.1"/>
    <property type="molecule type" value="Genomic_DNA"/>
</dbReference>
<evidence type="ECO:0000313" key="7">
    <source>
        <dbReference type="Proteomes" id="UP000305778"/>
    </source>
</evidence>
<evidence type="ECO:0000259" key="5">
    <source>
        <dbReference type="Pfam" id="PF13399"/>
    </source>
</evidence>
<proteinExistence type="inferred from homology"/>
<feature type="region of interest" description="Disordered" evidence="2">
    <location>
        <begin position="1"/>
        <end position="118"/>
    </location>
</feature>
<dbReference type="PANTHER" id="PTHR33392:SF6">
    <property type="entry name" value="POLYISOPRENYL-TEICHOIC ACID--PEPTIDOGLYCAN TEICHOIC ACID TRANSFERASE TAGU"/>
    <property type="match status" value="1"/>
</dbReference>
<dbReference type="Gene3D" id="3.40.630.190">
    <property type="entry name" value="LCP protein"/>
    <property type="match status" value="1"/>
</dbReference>
<feature type="compositionally biased region" description="Low complexity" evidence="2">
    <location>
        <begin position="45"/>
        <end position="118"/>
    </location>
</feature>
<evidence type="ECO:0000256" key="1">
    <source>
        <dbReference type="ARBA" id="ARBA00006068"/>
    </source>
</evidence>
<keyword evidence="7" id="KW-1185">Reference proteome</keyword>
<dbReference type="AlphaFoldDB" id="A0A4U0SWW4"/>
<dbReference type="OrthoDB" id="4349935at2"/>
<evidence type="ECO:0000259" key="4">
    <source>
        <dbReference type="Pfam" id="PF03816"/>
    </source>
</evidence>
<evidence type="ECO:0000256" key="2">
    <source>
        <dbReference type="SAM" id="MobiDB-lite"/>
    </source>
</evidence>
<accession>A0A4U0SWW4</accession>
<dbReference type="PANTHER" id="PTHR33392">
    <property type="entry name" value="POLYISOPRENYL-TEICHOIC ACID--PEPTIDOGLYCAN TEICHOIC ACID TRANSFERASE TAGU"/>
    <property type="match status" value="1"/>
</dbReference>
<evidence type="ECO:0000256" key="3">
    <source>
        <dbReference type="SAM" id="Phobius"/>
    </source>
</evidence>
<keyword evidence="3" id="KW-0812">Transmembrane</keyword>
<keyword evidence="3" id="KW-0472">Membrane</keyword>
<feature type="domain" description="Cell envelope-related transcriptional attenuator" evidence="4">
    <location>
        <begin position="270"/>
        <end position="411"/>
    </location>
</feature>